<keyword evidence="1" id="KW-0812">Transmembrane</keyword>
<dbReference type="InterPro" id="IPR018687">
    <property type="entry name" value="DUF2177_membr"/>
</dbReference>
<name>A0A6C0D1W7_9ZZZZ</name>
<organism evidence="2">
    <name type="scientific">viral metagenome</name>
    <dbReference type="NCBI Taxonomy" id="1070528"/>
    <lineage>
        <taxon>unclassified sequences</taxon>
        <taxon>metagenomes</taxon>
        <taxon>organismal metagenomes</taxon>
    </lineage>
</organism>
<feature type="transmembrane region" description="Helical" evidence="1">
    <location>
        <begin position="67"/>
        <end position="88"/>
    </location>
</feature>
<keyword evidence="1" id="KW-0472">Membrane</keyword>
<proteinExistence type="predicted"/>
<feature type="transmembrane region" description="Helical" evidence="1">
    <location>
        <begin position="94"/>
        <end position="116"/>
    </location>
</feature>
<evidence type="ECO:0008006" key="3">
    <source>
        <dbReference type="Google" id="ProtNLM"/>
    </source>
</evidence>
<feature type="transmembrane region" description="Helical" evidence="1">
    <location>
        <begin position="40"/>
        <end position="60"/>
    </location>
</feature>
<dbReference type="EMBL" id="MN739521">
    <property type="protein sequence ID" value="QHT10517.1"/>
    <property type="molecule type" value="Genomic_DNA"/>
</dbReference>
<reference evidence="2" key="1">
    <citation type="journal article" date="2020" name="Nature">
        <title>Giant virus diversity and host interactions through global metagenomics.</title>
        <authorList>
            <person name="Schulz F."/>
            <person name="Roux S."/>
            <person name="Paez-Espino D."/>
            <person name="Jungbluth S."/>
            <person name="Walsh D.A."/>
            <person name="Denef V.J."/>
            <person name="McMahon K.D."/>
            <person name="Konstantinidis K.T."/>
            <person name="Eloe-Fadrosh E.A."/>
            <person name="Kyrpides N.C."/>
            <person name="Woyke T."/>
        </authorList>
    </citation>
    <scope>NUCLEOTIDE SEQUENCE</scope>
    <source>
        <strain evidence="2">GVMAG-M-3300023174-107</strain>
    </source>
</reference>
<keyword evidence="1" id="KW-1133">Transmembrane helix</keyword>
<evidence type="ECO:0000313" key="2">
    <source>
        <dbReference type="EMBL" id="QHT10517.1"/>
    </source>
</evidence>
<accession>A0A6C0D1W7</accession>
<sequence>MLKQLLIFGTLIALDAIYIGSQYKYLSKMYGGIQKSPLQINFVGAGLCYIALTFLLYYFILSKKGKILDAFLLGVGTYAVYEFTNYATFRNWPLYMVIVDTLWGGVIFALTSKIYYSIYV</sequence>
<dbReference type="Pfam" id="PF09945">
    <property type="entry name" value="DUF2177"/>
    <property type="match status" value="1"/>
</dbReference>
<protein>
    <recommendedName>
        <fullName evidence="3">DUF2177 family protein</fullName>
    </recommendedName>
</protein>
<evidence type="ECO:0000256" key="1">
    <source>
        <dbReference type="SAM" id="Phobius"/>
    </source>
</evidence>
<dbReference type="AlphaFoldDB" id="A0A6C0D1W7"/>